<sequence length="117" mass="13914">MPRRRKLPDYVALKIPTYEPADNPLELIFDGRSLEVALKVLEYIKEHGRLYPDDYKELFPEKTDQVLYFRVIKKMLALKMLRVSSDKSYILSDGFSNRMETIAKLWKFQIGDLKDLW</sequence>
<dbReference type="AlphaFoldDB" id="Q5JD09"/>
<dbReference type="GeneID" id="78446930"/>
<dbReference type="Proteomes" id="UP000000536">
    <property type="component" value="Chromosome"/>
</dbReference>
<keyword evidence="2" id="KW-1185">Reference proteome</keyword>
<dbReference type="InParanoid" id="Q5JD09"/>
<reference evidence="1 2" key="1">
    <citation type="journal article" date="2005" name="Genome Res.">
        <title>Complete genome sequence of the hyperthermophilic archaeon Thermococcus kodakaraensis KOD1 and comparison with Pyrococcus genomes.</title>
        <authorList>
            <person name="Fukui T."/>
            <person name="Atomi H."/>
            <person name="Kanai T."/>
            <person name="Matsumi R."/>
            <person name="Fujiwara S."/>
            <person name="Imanaka T."/>
        </authorList>
    </citation>
    <scope>NUCLEOTIDE SEQUENCE [LARGE SCALE GENOMIC DNA]</scope>
    <source>
        <strain evidence="2">ATCC BAA-918 / JCM 12380 / KOD1</strain>
    </source>
</reference>
<dbReference type="RefSeq" id="WP_011249375.1">
    <property type="nucleotide sequence ID" value="NC_006624.1"/>
</dbReference>
<dbReference type="eggNOG" id="arCOG07101">
    <property type="taxonomic scope" value="Archaea"/>
</dbReference>
<dbReference type="OrthoDB" id="87843at2157"/>
<dbReference type="PATRIC" id="fig|69014.16.peg.413"/>
<organism evidence="1 2">
    <name type="scientific">Thermococcus kodakarensis (strain ATCC BAA-918 / JCM 12380 / KOD1)</name>
    <name type="common">Pyrococcus kodakaraensis (strain KOD1)</name>
    <dbReference type="NCBI Taxonomy" id="69014"/>
    <lineage>
        <taxon>Archaea</taxon>
        <taxon>Methanobacteriati</taxon>
        <taxon>Methanobacteriota</taxon>
        <taxon>Thermococci</taxon>
        <taxon>Thermococcales</taxon>
        <taxon>Thermococcaceae</taxon>
        <taxon>Thermococcus</taxon>
    </lineage>
</organism>
<proteinExistence type="predicted"/>
<evidence type="ECO:0000313" key="2">
    <source>
        <dbReference type="Proteomes" id="UP000000536"/>
    </source>
</evidence>
<name>Q5JD09_THEKO</name>
<accession>Q5JD09</accession>
<dbReference type="EnsemblBacteria" id="BAD84609">
    <property type="protein sequence ID" value="BAD84609"/>
    <property type="gene ID" value="TK0420"/>
</dbReference>
<gene>
    <name evidence="1" type="ordered locus">TK0420</name>
</gene>
<protein>
    <submittedName>
        <fullName evidence="1">Uncharacterized protein</fullName>
    </submittedName>
</protein>
<dbReference type="EMBL" id="AP006878">
    <property type="protein sequence ID" value="BAD84609.1"/>
    <property type="molecule type" value="Genomic_DNA"/>
</dbReference>
<dbReference type="HOGENOM" id="CLU_2127939_0_0_2"/>
<dbReference type="KEGG" id="tko:TK0420"/>
<evidence type="ECO:0000313" key="1">
    <source>
        <dbReference type="EMBL" id="BAD84609.1"/>
    </source>
</evidence>
<dbReference type="PhylomeDB" id="Q5JD09"/>
<dbReference type="STRING" id="69014.TK0420"/>